<gene>
    <name evidence="2" type="ORF">WJX72_011705</name>
</gene>
<evidence type="ECO:0000313" key="2">
    <source>
        <dbReference type="EMBL" id="KAK9813269.1"/>
    </source>
</evidence>
<feature type="region of interest" description="Disordered" evidence="1">
    <location>
        <begin position="83"/>
        <end position="172"/>
    </location>
</feature>
<feature type="compositionally biased region" description="Low complexity" evidence="1">
    <location>
        <begin position="110"/>
        <end position="121"/>
    </location>
</feature>
<keyword evidence="3" id="KW-1185">Reference proteome</keyword>
<sequence>METNRVTGAGNPAHGSTAQRVAEKIPGTSEHAATHPTRGTGLDGLGQAVKEHMPGTDQMEAGAAGYGTTAGGYSDTRPLGTTYTGTSAAADPVGEPISGTGYTGHGATGGRTHMGATGAGANWDGEGRTGFAGTSTNSATDNMSTGQKIKSMIPGTTEHTMKKEEQQSGRMI</sequence>
<protein>
    <recommendedName>
        <fullName evidence="4">Dehydrin</fullName>
    </recommendedName>
</protein>
<organism evidence="2 3">
    <name type="scientific">[Myrmecia] bisecta</name>
    <dbReference type="NCBI Taxonomy" id="41462"/>
    <lineage>
        <taxon>Eukaryota</taxon>
        <taxon>Viridiplantae</taxon>
        <taxon>Chlorophyta</taxon>
        <taxon>core chlorophytes</taxon>
        <taxon>Trebouxiophyceae</taxon>
        <taxon>Trebouxiales</taxon>
        <taxon>Trebouxiaceae</taxon>
        <taxon>Myrmecia</taxon>
    </lineage>
</organism>
<reference evidence="2 3" key="1">
    <citation type="journal article" date="2024" name="Nat. Commun.">
        <title>Phylogenomics reveals the evolutionary origins of lichenization in chlorophyte algae.</title>
        <authorList>
            <person name="Puginier C."/>
            <person name="Libourel C."/>
            <person name="Otte J."/>
            <person name="Skaloud P."/>
            <person name="Haon M."/>
            <person name="Grisel S."/>
            <person name="Petersen M."/>
            <person name="Berrin J.G."/>
            <person name="Delaux P.M."/>
            <person name="Dal Grande F."/>
            <person name="Keller J."/>
        </authorList>
    </citation>
    <scope>NUCLEOTIDE SEQUENCE [LARGE SCALE GENOMIC DNA]</scope>
    <source>
        <strain evidence="2 3">SAG 2043</strain>
    </source>
</reference>
<evidence type="ECO:0008006" key="4">
    <source>
        <dbReference type="Google" id="ProtNLM"/>
    </source>
</evidence>
<dbReference type="EMBL" id="JALJOR010000008">
    <property type="protein sequence ID" value="KAK9813269.1"/>
    <property type="molecule type" value="Genomic_DNA"/>
</dbReference>
<feature type="region of interest" description="Disordered" evidence="1">
    <location>
        <begin position="1"/>
        <end position="49"/>
    </location>
</feature>
<dbReference type="Proteomes" id="UP001489004">
    <property type="component" value="Unassembled WGS sequence"/>
</dbReference>
<feature type="compositionally biased region" description="Basic and acidic residues" evidence="1">
    <location>
        <begin position="159"/>
        <end position="172"/>
    </location>
</feature>
<accession>A0AAW1PZM4</accession>
<evidence type="ECO:0000256" key="1">
    <source>
        <dbReference type="SAM" id="MobiDB-lite"/>
    </source>
</evidence>
<evidence type="ECO:0000313" key="3">
    <source>
        <dbReference type="Proteomes" id="UP001489004"/>
    </source>
</evidence>
<feature type="compositionally biased region" description="Polar residues" evidence="1">
    <location>
        <begin position="132"/>
        <end position="148"/>
    </location>
</feature>
<comment type="caution">
    <text evidence="2">The sequence shown here is derived from an EMBL/GenBank/DDBJ whole genome shotgun (WGS) entry which is preliminary data.</text>
</comment>
<name>A0AAW1PZM4_9CHLO</name>
<proteinExistence type="predicted"/>
<dbReference type="AlphaFoldDB" id="A0AAW1PZM4"/>